<evidence type="ECO:0000259" key="1">
    <source>
        <dbReference type="Pfam" id="PF01243"/>
    </source>
</evidence>
<accession>A0ABU0BAV9</accession>
<dbReference type="EMBL" id="JAUSUI010000004">
    <property type="protein sequence ID" value="MDQ0302971.1"/>
    <property type="molecule type" value="Genomic_DNA"/>
</dbReference>
<dbReference type="SUPFAM" id="SSF50475">
    <property type="entry name" value="FMN-binding split barrel"/>
    <property type="match status" value="1"/>
</dbReference>
<dbReference type="InterPro" id="IPR012349">
    <property type="entry name" value="Split_barrel_FMN-bd"/>
</dbReference>
<dbReference type="RefSeq" id="WP_307019701.1">
    <property type="nucleotide sequence ID" value="NZ_JAUSUI010000004.1"/>
</dbReference>
<comment type="caution">
    <text evidence="2">The sequence shown here is derived from an EMBL/GenBank/DDBJ whole genome shotgun (WGS) entry which is preliminary data.</text>
</comment>
<dbReference type="Proteomes" id="UP001224682">
    <property type="component" value="Unassembled WGS sequence"/>
</dbReference>
<evidence type="ECO:0000313" key="3">
    <source>
        <dbReference type="Proteomes" id="UP001224682"/>
    </source>
</evidence>
<dbReference type="PANTHER" id="PTHR42815:SF2">
    <property type="entry name" value="FAD-BINDING, PUTATIVE (AFU_ORTHOLOGUE AFUA_6G07600)-RELATED"/>
    <property type="match status" value="1"/>
</dbReference>
<dbReference type="PANTHER" id="PTHR42815">
    <property type="entry name" value="FAD-BINDING, PUTATIVE (AFU_ORTHOLOGUE AFUA_6G07600)-RELATED"/>
    <property type="match status" value="1"/>
</dbReference>
<dbReference type="Gene3D" id="2.30.110.10">
    <property type="entry name" value="Electron Transport, Fmn-binding Protein, Chain A"/>
    <property type="match status" value="1"/>
</dbReference>
<dbReference type="InterPro" id="IPR011576">
    <property type="entry name" value="Pyridox_Oxase_N"/>
</dbReference>
<protein>
    <submittedName>
        <fullName evidence="2">Pyridoxine 5'-phosphate oxidase superfamily flavin-nucleotide-binding protein</fullName>
    </submittedName>
</protein>
<feature type="domain" description="Pyridoxamine 5'-phosphate oxidase N-terminal" evidence="1">
    <location>
        <begin position="44"/>
        <end position="158"/>
    </location>
</feature>
<name>A0ABU0BAV9_9HYPH</name>
<keyword evidence="3" id="KW-1185">Reference proteome</keyword>
<sequence length="212" mass="23901">MSYGFLDIAITPSVRAAQEEMGVAHLWEDFRGDRTSDRFSRSEEAFIAQRDSFYIASVSETGWPYVQHRGGPRGFLKVIDERTLAFADYGGNRQYISTGNVAANSRTCLFLIDYPRRTRLKIYAHAEVLALGADAELTAKVSPQGYRARPERIYRLRLDAFDWNCPQHITPRFTEAEITEAVRPLRDRLAELEAENAALRARLAAGEAPAEG</sequence>
<gene>
    <name evidence="2" type="ORF">J2S75_002001</name>
</gene>
<organism evidence="2 3">
    <name type="scientific">Ancylobacter polymorphus</name>
    <dbReference type="NCBI Taxonomy" id="223390"/>
    <lineage>
        <taxon>Bacteria</taxon>
        <taxon>Pseudomonadati</taxon>
        <taxon>Pseudomonadota</taxon>
        <taxon>Alphaproteobacteria</taxon>
        <taxon>Hyphomicrobiales</taxon>
        <taxon>Xanthobacteraceae</taxon>
        <taxon>Ancylobacter</taxon>
    </lineage>
</organism>
<reference evidence="2 3" key="1">
    <citation type="submission" date="2023-07" db="EMBL/GenBank/DDBJ databases">
        <title>Genomic Encyclopedia of Type Strains, Phase IV (KMG-IV): sequencing the most valuable type-strain genomes for metagenomic binning, comparative biology and taxonomic classification.</title>
        <authorList>
            <person name="Goeker M."/>
        </authorList>
    </citation>
    <scope>NUCLEOTIDE SEQUENCE [LARGE SCALE GENOMIC DNA]</scope>
    <source>
        <strain evidence="2 3">DSM 2457</strain>
    </source>
</reference>
<proteinExistence type="predicted"/>
<evidence type="ECO:0000313" key="2">
    <source>
        <dbReference type="EMBL" id="MDQ0302971.1"/>
    </source>
</evidence>
<dbReference type="Pfam" id="PF01243">
    <property type="entry name" value="PNPOx_N"/>
    <property type="match status" value="1"/>
</dbReference>